<sequence length="43" mass="5076">MDGIFYTLQDFMTHTKGVTYIIMVLALISITAFWRFLTDRDDD</sequence>
<proteinExistence type="predicted"/>
<dbReference type="InterPro" id="IPR054911">
    <property type="entry name" value="sulf_resp_HmcD"/>
</dbReference>
<comment type="caution">
    <text evidence="2">The sequence shown here is derived from an EMBL/GenBank/DDBJ whole genome shotgun (WGS) entry which is preliminary data.</text>
</comment>
<dbReference type="AlphaFoldDB" id="S7V791"/>
<accession>S7V791</accession>
<keyword evidence="1" id="KW-1133">Transmembrane helix</keyword>
<keyword evidence="3" id="KW-1185">Reference proteome</keyword>
<keyword evidence="1" id="KW-0472">Membrane</keyword>
<keyword evidence="1" id="KW-0812">Transmembrane</keyword>
<evidence type="ECO:0000313" key="3">
    <source>
        <dbReference type="Proteomes" id="UP000014977"/>
    </source>
</evidence>
<dbReference type="Proteomes" id="UP000014977">
    <property type="component" value="Unassembled WGS sequence"/>
</dbReference>
<evidence type="ECO:0000256" key="1">
    <source>
        <dbReference type="SAM" id="Phobius"/>
    </source>
</evidence>
<protein>
    <recommendedName>
        <fullName evidence="4">Hmc operon protein 4</fullName>
    </recommendedName>
</protein>
<name>S7V791_DESML</name>
<evidence type="ECO:0000313" key="2">
    <source>
        <dbReference type="EMBL" id="EPR40418.1"/>
    </source>
</evidence>
<dbReference type="EMBL" id="ATHJ01000083">
    <property type="protein sequence ID" value="EPR40418.1"/>
    <property type="molecule type" value="Genomic_DNA"/>
</dbReference>
<organism evidence="2 3">
    <name type="scientific">Desulfococcus multivorans DSM 2059</name>
    <dbReference type="NCBI Taxonomy" id="1121405"/>
    <lineage>
        <taxon>Bacteria</taxon>
        <taxon>Pseudomonadati</taxon>
        <taxon>Thermodesulfobacteriota</taxon>
        <taxon>Desulfobacteria</taxon>
        <taxon>Desulfobacterales</taxon>
        <taxon>Desulfococcaceae</taxon>
        <taxon>Desulfococcus</taxon>
    </lineage>
</organism>
<dbReference type="eggNOG" id="ENOG503189B">
    <property type="taxonomic scope" value="Bacteria"/>
</dbReference>
<reference evidence="2 3" key="1">
    <citation type="journal article" date="2013" name="Genome Announc.">
        <title>Draft genome sequences for three mercury-methylating, sulfate-reducing bacteria.</title>
        <authorList>
            <person name="Brown S.D."/>
            <person name="Hurt R.A.Jr."/>
            <person name="Gilmour C.C."/>
            <person name="Elias D.A."/>
        </authorList>
    </citation>
    <scope>NUCLEOTIDE SEQUENCE [LARGE SCALE GENOMIC DNA]</scope>
    <source>
        <strain evidence="2 3">DSM 2059</strain>
    </source>
</reference>
<dbReference type="NCBIfam" id="NF045712">
    <property type="entry name" value="sulf_resp_HmcD"/>
    <property type="match status" value="1"/>
</dbReference>
<evidence type="ECO:0008006" key="4">
    <source>
        <dbReference type="Google" id="ProtNLM"/>
    </source>
</evidence>
<dbReference type="RefSeq" id="WP_020876332.1">
    <property type="nucleotide sequence ID" value="NZ_ATHJ01000083.1"/>
</dbReference>
<feature type="transmembrane region" description="Helical" evidence="1">
    <location>
        <begin position="20"/>
        <end position="37"/>
    </location>
</feature>
<gene>
    <name evidence="2" type="ORF">dsmv_0143</name>
</gene>